<evidence type="ECO:0000313" key="1">
    <source>
        <dbReference type="Proteomes" id="UP000887574"/>
    </source>
</evidence>
<proteinExistence type="predicted"/>
<organism evidence="1 2">
    <name type="scientific">Ditylenchus dipsaci</name>
    <dbReference type="NCBI Taxonomy" id="166011"/>
    <lineage>
        <taxon>Eukaryota</taxon>
        <taxon>Metazoa</taxon>
        <taxon>Ecdysozoa</taxon>
        <taxon>Nematoda</taxon>
        <taxon>Chromadorea</taxon>
        <taxon>Rhabditida</taxon>
        <taxon>Tylenchina</taxon>
        <taxon>Tylenchomorpha</taxon>
        <taxon>Sphaerularioidea</taxon>
        <taxon>Anguinidae</taxon>
        <taxon>Anguininae</taxon>
        <taxon>Ditylenchus</taxon>
    </lineage>
</organism>
<dbReference type="WBParaSite" id="jg6047">
    <property type="protein sequence ID" value="jg6047"/>
    <property type="gene ID" value="jg6047"/>
</dbReference>
<dbReference type="SUPFAM" id="SSF52540">
    <property type="entry name" value="P-loop containing nucleoside triphosphate hydrolases"/>
    <property type="match status" value="1"/>
</dbReference>
<dbReference type="Gene3D" id="3.40.50.300">
    <property type="entry name" value="P-loop containing nucleotide triphosphate hydrolases"/>
    <property type="match status" value="1"/>
</dbReference>
<reference evidence="2" key="1">
    <citation type="submission" date="2022-11" db="UniProtKB">
        <authorList>
            <consortium name="WormBaseParasite"/>
        </authorList>
    </citation>
    <scope>IDENTIFICATION</scope>
</reference>
<protein>
    <submittedName>
        <fullName evidence="2">Origin recognition complex subunit 4</fullName>
    </submittedName>
</protein>
<keyword evidence="1" id="KW-1185">Reference proteome</keyword>
<accession>A0A915EGC2</accession>
<dbReference type="Pfam" id="PF12775">
    <property type="entry name" value="AAA_7"/>
    <property type="match status" value="1"/>
</dbReference>
<evidence type="ECO:0000313" key="2">
    <source>
        <dbReference type="WBParaSite" id="jg6047"/>
    </source>
</evidence>
<name>A0A915EGC2_9BILA</name>
<dbReference type="InterPro" id="IPR027417">
    <property type="entry name" value="P-loop_NTPase"/>
</dbReference>
<dbReference type="AlphaFoldDB" id="A0A915EGC2"/>
<dbReference type="Proteomes" id="UP000887574">
    <property type="component" value="Unplaced"/>
</dbReference>
<sequence length="363" mass="41538">MFTNISFQCHLNESKLLSQIPQPRGQWTQLTSISVSSISTNQPASESQRAEKRVQFLLQVLRYLIRINSMMIVVHGRSGCGKTRFIYDLAASLSPDRWSVHLLKLSAETSAQDMLNSILGCNLVRVNTHLYASANQKCVLIILEGLSRLPYTSANCAYEMLRTLFDTGQILNANGDFIKFSDVYFLAEFTTDLVDPEKLDIPVRLRRFVFPFLCEITDFQNPKNICTSFAQMFGDFKGKEGKLNDANEVELIIKQEMKRNFGKIEHEDIMALCHKYTNIVRPFKEAGELEEKKLVCNFKKANQPEIMNIQSAQEELHKVLLTKKLEPSQKHFLQLHEHLTTHVTFMHKILNLPKDGHCILIGS</sequence>